<dbReference type="AlphaFoldDB" id="A0A5J9WIR8"/>
<evidence type="ECO:0008006" key="3">
    <source>
        <dbReference type="Google" id="ProtNLM"/>
    </source>
</evidence>
<dbReference type="EMBL" id="RWGY01000004">
    <property type="protein sequence ID" value="TVU47826.1"/>
    <property type="molecule type" value="Genomic_DNA"/>
</dbReference>
<accession>A0A5J9WIR8</accession>
<proteinExistence type="predicted"/>
<sequence>MRKYDIHFSDRIPVGEMGSGDTPTINCVGWNPLPSNCRGAGATDMIASVGTNGTFIFKYSDTRSAWLPMKICPRRPSAGSALEWNNNGKSLATSSKPTRKRPGKVFLLDYVVSSTDFHASEIMDCPAGDSVSSLAWSHNDEFLLAVLEPSSQIHFFKKSPDMPFQNLGYSNAYMKYNKVVMQFHPRTDSLFTCGYKSKSIMWKIMQSVTCESGVIQLSFDPQNHLVTVEKNNVCKWWAFIEGNAYHSLTTTFEFEDTSAKNNKRSDVMCIDFSSKETNLMAIGGRLDTIALREYQRIDNGNDGIAMNWTLEGSRPGNVCMGRLNCLKFNPQVSFDFLIF</sequence>
<dbReference type="Gene3D" id="2.130.10.10">
    <property type="entry name" value="YVTN repeat-like/Quinoprotein amine dehydrogenase"/>
    <property type="match status" value="2"/>
</dbReference>
<dbReference type="InterPro" id="IPR015943">
    <property type="entry name" value="WD40/YVTN_repeat-like_dom_sf"/>
</dbReference>
<dbReference type="InterPro" id="IPR036322">
    <property type="entry name" value="WD40_repeat_dom_sf"/>
</dbReference>
<evidence type="ECO:0000313" key="1">
    <source>
        <dbReference type="EMBL" id="TVU47826.1"/>
    </source>
</evidence>
<comment type="caution">
    <text evidence="1">The sequence shown here is derived from an EMBL/GenBank/DDBJ whole genome shotgun (WGS) entry which is preliminary data.</text>
</comment>
<gene>
    <name evidence="1" type="ORF">EJB05_07435</name>
</gene>
<keyword evidence="2" id="KW-1185">Reference proteome</keyword>
<evidence type="ECO:0000313" key="2">
    <source>
        <dbReference type="Proteomes" id="UP000324897"/>
    </source>
</evidence>
<reference evidence="1 2" key="1">
    <citation type="journal article" date="2019" name="Sci. Rep.">
        <title>A high-quality genome of Eragrostis curvula grass provides insights into Poaceae evolution and supports new strategies to enhance forage quality.</title>
        <authorList>
            <person name="Carballo J."/>
            <person name="Santos B.A.C.M."/>
            <person name="Zappacosta D."/>
            <person name="Garbus I."/>
            <person name="Selva J.P."/>
            <person name="Gallo C.A."/>
            <person name="Diaz A."/>
            <person name="Albertini E."/>
            <person name="Caccamo M."/>
            <person name="Echenique V."/>
        </authorList>
    </citation>
    <scope>NUCLEOTIDE SEQUENCE [LARGE SCALE GENOMIC DNA]</scope>
    <source>
        <strain evidence="2">cv. Victoria</strain>
        <tissue evidence="1">Leaf</tissue>
    </source>
</reference>
<organism evidence="1 2">
    <name type="scientific">Eragrostis curvula</name>
    <name type="common">weeping love grass</name>
    <dbReference type="NCBI Taxonomy" id="38414"/>
    <lineage>
        <taxon>Eukaryota</taxon>
        <taxon>Viridiplantae</taxon>
        <taxon>Streptophyta</taxon>
        <taxon>Embryophyta</taxon>
        <taxon>Tracheophyta</taxon>
        <taxon>Spermatophyta</taxon>
        <taxon>Magnoliopsida</taxon>
        <taxon>Liliopsida</taxon>
        <taxon>Poales</taxon>
        <taxon>Poaceae</taxon>
        <taxon>PACMAD clade</taxon>
        <taxon>Chloridoideae</taxon>
        <taxon>Eragrostideae</taxon>
        <taxon>Eragrostidinae</taxon>
        <taxon>Eragrostis</taxon>
    </lineage>
</organism>
<dbReference type="Gramene" id="TVU47826">
    <property type="protein sequence ID" value="TVU47826"/>
    <property type="gene ID" value="EJB05_07435"/>
</dbReference>
<name>A0A5J9WIR8_9POAL</name>
<dbReference type="OrthoDB" id="10633537at2759"/>
<dbReference type="Proteomes" id="UP000324897">
    <property type="component" value="Chromosome 5"/>
</dbReference>
<dbReference type="SUPFAM" id="SSF50978">
    <property type="entry name" value="WD40 repeat-like"/>
    <property type="match status" value="1"/>
</dbReference>
<feature type="non-terminal residue" evidence="1">
    <location>
        <position position="339"/>
    </location>
</feature>
<protein>
    <recommendedName>
        <fullName evidence="3">Eukaryotic translation initiation factor 2A</fullName>
    </recommendedName>
</protein>